<evidence type="ECO:0000256" key="6">
    <source>
        <dbReference type="ARBA" id="ARBA00022692"/>
    </source>
</evidence>
<evidence type="ECO:0000256" key="12">
    <source>
        <dbReference type="ARBA" id="ARBA00023136"/>
    </source>
</evidence>
<dbReference type="GO" id="GO:0007234">
    <property type="term" value="P:osmosensory signaling via phosphorelay pathway"/>
    <property type="evidence" value="ECO:0007669"/>
    <property type="project" value="TreeGrafter"/>
</dbReference>
<reference evidence="15 16" key="1">
    <citation type="journal article" date="2019" name="Front. Microbiol.">
        <title>Genomes of Neutrophilic Sulfur-Oxidizing Chemolithoautotrophs Representing 9 Proteobacterial Species From 8 Genera.</title>
        <authorList>
            <person name="Watanabe T."/>
            <person name="Kojima H."/>
            <person name="Umezawa K."/>
            <person name="Hori C."/>
            <person name="Takasuka T.E."/>
            <person name="Kato Y."/>
            <person name="Fukui M."/>
        </authorList>
    </citation>
    <scope>NUCLEOTIDE SEQUENCE [LARGE SCALE GENOMIC DNA]</scope>
    <source>
        <strain evidence="15 16">TTN</strain>
    </source>
</reference>
<dbReference type="GO" id="GO:0030295">
    <property type="term" value="F:protein kinase activator activity"/>
    <property type="evidence" value="ECO:0007669"/>
    <property type="project" value="TreeGrafter"/>
</dbReference>
<evidence type="ECO:0000259" key="14">
    <source>
        <dbReference type="PROSITE" id="PS50109"/>
    </source>
</evidence>
<evidence type="ECO:0000256" key="11">
    <source>
        <dbReference type="ARBA" id="ARBA00023012"/>
    </source>
</evidence>
<evidence type="ECO:0000256" key="2">
    <source>
        <dbReference type="ARBA" id="ARBA00004141"/>
    </source>
</evidence>
<keyword evidence="16" id="KW-1185">Reference proteome</keyword>
<evidence type="ECO:0000256" key="8">
    <source>
        <dbReference type="ARBA" id="ARBA00022777"/>
    </source>
</evidence>
<dbReference type="InterPro" id="IPR035965">
    <property type="entry name" value="PAS-like_dom_sf"/>
</dbReference>
<name>A0A401JEA8_9PROT</name>
<dbReference type="SUPFAM" id="SSF55785">
    <property type="entry name" value="PYP-like sensor domain (PAS domain)"/>
    <property type="match status" value="1"/>
</dbReference>
<dbReference type="SMART" id="SM00388">
    <property type="entry name" value="HisKA"/>
    <property type="match status" value="1"/>
</dbReference>
<feature type="transmembrane region" description="Helical" evidence="13">
    <location>
        <begin position="36"/>
        <end position="53"/>
    </location>
</feature>
<comment type="catalytic activity">
    <reaction evidence="1">
        <text>ATP + protein L-histidine = ADP + protein N-phospho-L-histidine.</text>
        <dbReference type="EC" id="2.7.13.3"/>
    </reaction>
</comment>
<keyword evidence="10 13" id="KW-1133">Transmembrane helix</keyword>
<evidence type="ECO:0000256" key="3">
    <source>
        <dbReference type="ARBA" id="ARBA00012438"/>
    </source>
</evidence>
<dbReference type="Gene3D" id="3.30.565.10">
    <property type="entry name" value="Histidine kinase-like ATPase, C-terminal domain"/>
    <property type="match status" value="1"/>
</dbReference>
<keyword evidence="8" id="KW-0418">Kinase</keyword>
<dbReference type="InterPro" id="IPR003661">
    <property type="entry name" value="HisK_dim/P_dom"/>
</dbReference>
<feature type="transmembrane region" description="Helical" evidence="13">
    <location>
        <begin position="139"/>
        <end position="157"/>
    </location>
</feature>
<comment type="caution">
    <text evidence="15">The sequence shown here is derived from an EMBL/GenBank/DDBJ whole genome shotgun (WGS) entry which is preliminary data.</text>
</comment>
<dbReference type="InterPro" id="IPR000014">
    <property type="entry name" value="PAS"/>
</dbReference>
<evidence type="ECO:0000313" key="16">
    <source>
        <dbReference type="Proteomes" id="UP000286806"/>
    </source>
</evidence>
<evidence type="ECO:0000256" key="9">
    <source>
        <dbReference type="ARBA" id="ARBA00022840"/>
    </source>
</evidence>
<feature type="domain" description="Histidine kinase" evidence="14">
    <location>
        <begin position="336"/>
        <end position="544"/>
    </location>
</feature>
<dbReference type="Proteomes" id="UP000286806">
    <property type="component" value="Unassembled WGS sequence"/>
</dbReference>
<keyword evidence="6 13" id="KW-0812">Transmembrane</keyword>
<evidence type="ECO:0000256" key="10">
    <source>
        <dbReference type="ARBA" id="ARBA00022989"/>
    </source>
</evidence>
<evidence type="ECO:0000256" key="1">
    <source>
        <dbReference type="ARBA" id="ARBA00000085"/>
    </source>
</evidence>
<dbReference type="SUPFAM" id="SSF47384">
    <property type="entry name" value="Homodimeric domain of signal transducing histidine kinase"/>
    <property type="match status" value="1"/>
</dbReference>
<dbReference type="EMBL" id="BGOW01000015">
    <property type="protein sequence ID" value="GBL45949.1"/>
    <property type="molecule type" value="Genomic_DNA"/>
</dbReference>
<dbReference type="GO" id="GO:0016020">
    <property type="term" value="C:membrane"/>
    <property type="evidence" value="ECO:0007669"/>
    <property type="project" value="UniProtKB-SubCell"/>
</dbReference>
<dbReference type="PROSITE" id="PS50109">
    <property type="entry name" value="HIS_KIN"/>
    <property type="match status" value="1"/>
</dbReference>
<organism evidence="15 16">
    <name type="scientific">Sulfuriferula multivorans</name>
    <dbReference type="NCBI Taxonomy" id="1559896"/>
    <lineage>
        <taxon>Bacteria</taxon>
        <taxon>Pseudomonadati</taxon>
        <taxon>Pseudomonadota</taxon>
        <taxon>Betaproteobacteria</taxon>
        <taxon>Nitrosomonadales</taxon>
        <taxon>Sulfuricellaceae</taxon>
        <taxon>Sulfuriferula</taxon>
    </lineage>
</organism>
<dbReference type="RefSeq" id="WP_124704752.1">
    <property type="nucleotide sequence ID" value="NZ_BGOW01000015.1"/>
</dbReference>
<dbReference type="InterPro" id="IPR050351">
    <property type="entry name" value="BphY/WalK/GraS-like"/>
</dbReference>
<proteinExistence type="predicted"/>
<dbReference type="EC" id="2.7.13.3" evidence="3"/>
<dbReference type="Gene3D" id="1.10.287.130">
    <property type="match status" value="1"/>
</dbReference>
<dbReference type="InterPro" id="IPR036890">
    <property type="entry name" value="HATPase_C_sf"/>
</dbReference>
<feature type="transmembrane region" description="Helical" evidence="13">
    <location>
        <begin position="104"/>
        <end position="127"/>
    </location>
</feature>
<dbReference type="PANTHER" id="PTHR42878">
    <property type="entry name" value="TWO-COMPONENT HISTIDINE KINASE"/>
    <property type="match status" value="1"/>
</dbReference>
<evidence type="ECO:0000256" key="7">
    <source>
        <dbReference type="ARBA" id="ARBA00022741"/>
    </source>
</evidence>
<dbReference type="InterPro" id="IPR004358">
    <property type="entry name" value="Sig_transdc_His_kin-like_C"/>
</dbReference>
<evidence type="ECO:0000256" key="5">
    <source>
        <dbReference type="ARBA" id="ARBA00022679"/>
    </source>
</evidence>
<protein>
    <recommendedName>
        <fullName evidence="3">histidine kinase</fullName>
        <ecNumber evidence="3">2.7.13.3</ecNumber>
    </recommendedName>
</protein>
<comment type="subcellular location">
    <subcellularLocation>
        <location evidence="2">Membrane</location>
        <topology evidence="2">Multi-pass membrane protein</topology>
    </subcellularLocation>
</comment>
<dbReference type="AlphaFoldDB" id="A0A401JEA8"/>
<dbReference type="GO" id="GO:0005524">
    <property type="term" value="F:ATP binding"/>
    <property type="evidence" value="ECO:0007669"/>
    <property type="project" value="UniProtKB-KW"/>
</dbReference>
<evidence type="ECO:0000256" key="13">
    <source>
        <dbReference type="SAM" id="Phobius"/>
    </source>
</evidence>
<dbReference type="OrthoDB" id="9815750at2"/>
<dbReference type="InterPro" id="IPR003594">
    <property type="entry name" value="HATPase_dom"/>
</dbReference>
<evidence type="ECO:0000256" key="4">
    <source>
        <dbReference type="ARBA" id="ARBA00022553"/>
    </source>
</evidence>
<keyword evidence="11" id="KW-0902">Two-component regulatory system</keyword>
<dbReference type="Pfam" id="PF13188">
    <property type="entry name" value="PAS_8"/>
    <property type="match status" value="1"/>
</dbReference>
<dbReference type="Pfam" id="PF00512">
    <property type="entry name" value="HisKA"/>
    <property type="match status" value="1"/>
</dbReference>
<dbReference type="PRINTS" id="PR00344">
    <property type="entry name" value="BCTRLSENSOR"/>
</dbReference>
<keyword evidence="12 13" id="KW-0472">Membrane</keyword>
<dbReference type="CDD" id="cd00082">
    <property type="entry name" value="HisKA"/>
    <property type="match status" value="1"/>
</dbReference>
<dbReference type="InterPro" id="IPR036097">
    <property type="entry name" value="HisK_dim/P_sf"/>
</dbReference>
<dbReference type="SUPFAM" id="SSF55874">
    <property type="entry name" value="ATPase domain of HSP90 chaperone/DNA topoisomerase II/histidine kinase"/>
    <property type="match status" value="1"/>
</dbReference>
<feature type="transmembrane region" description="Helical" evidence="13">
    <location>
        <begin position="65"/>
        <end position="84"/>
    </location>
</feature>
<gene>
    <name evidence="15" type="ORF">SFMTTN_1760</name>
</gene>
<keyword evidence="5" id="KW-0808">Transferase</keyword>
<dbReference type="Pfam" id="PF25323">
    <property type="entry name" value="6TM_PilS"/>
    <property type="match status" value="1"/>
</dbReference>
<dbReference type="InterPro" id="IPR005467">
    <property type="entry name" value="His_kinase_dom"/>
</dbReference>
<keyword evidence="4" id="KW-0597">Phosphoprotein</keyword>
<keyword evidence="7" id="KW-0547">Nucleotide-binding</keyword>
<dbReference type="SMART" id="SM00387">
    <property type="entry name" value="HATPase_c"/>
    <property type="match status" value="1"/>
</dbReference>
<dbReference type="GO" id="GO:0000156">
    <property type="term" value="F:phosphorelay response regulator activity"/>
    <property type="evidence" value="ECO:0007669"/>
    <property type="project" value="TreeGrafter"/>
</dbReference>
<dbReference type="PANTHER" id="PTHR42878:SF7">
    <property type="entry name" value="SENSOR HISTIDINE KINASE GLRK"/>
    <property type="match status" value="1"/>
</dbReference>
<evidence type="ECO:0000313" key="15">
    <source>
        <dbReference type="EMBL" id="GBL45949.1"/>
    </source>
</evidence>
<dbReference type="Pfam" id="PF02518">
    <property type="entry name" value="HATPase_c"/>
    <property type="match status" value="1"/>
</dbReference>
<feature type="transmembrane region" description="Helical" evidence="13">
    <location>
        <begin position="169"/>
        <end position="190"/>
    </location>
</feature>
<dbReference type="GO" id="GO:0000155">
    <property type="term" value="F:phosphorelay sensor kinase activity"/>
    <property type="evidence" value="ECO:0007669"/>
    <property type="project" value="InterPro"/>
</dbReference>
<keyword evidence="9" id="KW-0067">ATP-binding</keyword>
<accession>A0A401JEA8</accession>
<dbReference type="Gene3D" id="3.30.450.20">
    <property type="entry name" value="PAS domain"/>
    <property type="match status" value="1"/>
</dbReference>
<sequence>MNQHASNPLRTAAAIVTSPNTPEPASYWRTLHYLNLYRLILGGVFLAISLLSSDQPLLGQENPRLFFLYSIIYLGLAALAIVTIGLRKPRFEWQVSFQILTDIVLIVLMMSVSGGVRSGLGLLLIVSLVSSGLISRGRLVLLHAALATVAVLVAHTIGVLDYRESVGDFAQAGLLGVAFFTTAWIAHVLARRSHTSEQLAATRAEDLENMAQINQLVIEDMQDGVIVLDGEGNIRQANRHAVRILDLADKADEGVGQPLGGVVPALVHCLEQWRKNSQANFAALTVGRSNAQCQPRFIAVGDKRVMGAVLVLEDLSRVHQQAQQIKLAALGRLTANIAHEVRNPLSSISHAAQILQEDAMEDKTHARLLQIIHDNTKRIDRLVGDVLTLNRRDRVQPESIVLASYLPTFVEEFCLAENIPPDSISLSVDKGKDVCFDRGHLNQVLWNLCRNAWRHSRKQPGSIGLRVNKASASVMEIHVVDDGLGIAMENLGKLFEPFFTTDSLGTGLGLYISREMCEANRASLDYIVEKTGGHFKISCREGAC</sequence>